<protein>
    <submittedName>
        <fullName evidence="1">Uncharacterized protein</fullName>
    </submittedName>
</protein>
<sequence>MTPPPKERSRPSRLACREVKIRMDPRIKIILKEVSRAFKGMFMYQVG</sequence>
<evidence type="ECO:0000313" key="1">
    <source>
        <dbReference type="EMBL" id="QHR90323.1"/>
    </source>
</evidence>
<accession>A0A6B9XTE6</accession>
<organism evidence="1">
    <name type="scientific">Picea sitchensis</name>
    <name type="common">Sitka spruce</name>
    <name type="synonym">Pinus sitchensis</name>
    <dbReference type="NCBI Taxonomy" id="3332"/>
    <lineage>
        <taxon>Eukaryota</taxon>
        <taxon>Viridiplantae</taxon>
        <taxon>Streptophyta</taxon>
        <taxon>Embryophyta</taxon>
        <taxon>Tracheophyta</taxon>
        <taxon>Spermatophyta</taxon>
        <taxon>Pinopsida</taxon>
        <taxon>Pinidae</taxon>
        <taxon>Conifers I</taxon>
        <taxon>Pinales</taxon>
        <taxon>Pinaceae</taxon>
        <taxon>Picea</taxon>
    </lineage>
</organism>
<dbReference type="AlphaFoldDB" id="A0A6B9XTE6"/>
<gene>
    <name evidence="1" type="primary">orf04369</name>
    <name evidence="1" type="ORF">Q903MT_gene4346</name>
</gene>
<dbReference type="EMBL" id="MK697699">
    <property type="protein sequence ID" value="QHR90323.1"/>
    <property type="molecule type" value="Genomic_DNA"/>
</dbReference>
<proteinExistence type="predicted"/>
<reference evidence="1" key="1">
    <citation type="submission" date="2019-03" db="EMBL/GenBank/DDBJ databases">
        <title>Largest Complete Mitochondrial Genome of a Gymnosperm, Sitka Spruce (Picea sitchensis), Indicates Complex Physical Structure.</title>
        <authorList>
            <person name="Jackman S.D."/>
            <person name="Coombe L."/>
            <person name="Warren R."/>
            <person name="Kirk H."/>
            <person name="Trinh E."/>
            <person name="McLeod T."/>
            <person name="Pleasance S."/>
            <person name="Pandoh P."/>
            <person name="Zhao Y."/>
            <person name="Coope R."/>
            <person name="Bousquet J."/>
            <person name="Bohlmann J.C."/>
            <person name="Jones S.J.M."/>
            <person name="Birol I."/>
        </authorList>
    </citation>
    <scope>NUCLEOTIDE SEQUENCE</scope>
    <source>
        <strain evidence="1">Q903</strain>
    </source>
</reference>
<keyword evidence="1" id="KW-0496">Mitochondrion</keyword>
<name>A0A6B9XTE6_PICSI</name>
<geneLocation type="mitochondrion" evidence="1"/>